<reference evidence="6 7" key="1">
    <citation type="submission" date="2020-01" db="EMBL/GenBank/DDBJ databases">
        <title>Herbidospora sp. NEAU-GS84 nov., a novel actinomycete isolated from soil.</title>
        <authorList>
            <person name="Han L."/>
        </authorList>
    </citation>
    <scope>NUCLEOTIDE SEQUENCE [LARGE SCALE GENOMIC DNA]</scope>
    <source>
        <strain evidence="6 7">NEAU-GS84</strain>
    </source>
</reference>
<proteinExistence type="inferred from homology"/>
<dbReference type="InterPro" id="IPR004107">
    <property type="entry name" value="Integrase_SAM-like_N"/>
</dbReference>
<keyword evidence="7" id="KW-1185">Reference proteome</keyword>
<organism evidence="6 7">
    <name type="scientific">Herbidospora solisilvae</name>
    <dbReference type="NCBI Taxonomy" id="2696284"/>
    <lineage>
        <taxon>Bacteria</taxon>
        <taxon>Bacillati</taxon>
        <taxon>Actinomycetota</taxon>
        <taxon>Actinomycetes</taxon>
        <taxon>Streptosporangiales</taxon>
        <taxon>Streptosporangiaceae</taxon>
        <taxon>Herbidospora</taxon>
    </lineage>
</organism>
<dbReference type="InterPro" id="IPR050090">
    <property type="entry name" value="Tyrosine_recombinase_XerCD"/>
</dbReference>
<dbReference type="InterPro" id="IPR002104">
    <property type="entry name" value="Integrase_catalytic"/>
</dbReference>
<keyword evidence="3" id="KW-0238">DNA-binding</keyword>
<dbReference type="Proteomes" id="UP000479526">
    <property type="component" value="Unassembled WGS sequence"/>
</dbReference>
<evidence type="ECO:0000256" key="3">
    <source>
        <dbReference type="ARBA" id="ARBA00023125"/>
    </source>
</evidence>
<evidence type="ECO:0000259" key="5">
    <source>
        <dbReference type="PROSITE" id="PS51898"/>
    </source>
</evidence>
<dbReference type="Pfam" id="PF14659">
    <property type="entry name" value="Phage_int_SAM_3"/>
    <property type="match status" value="1"/>
</dbReference>
<dbReference type="GO" id="GO:0015074">
    <property type="term" value="P:DNA integration"/>
    <property type="evidence" value="ECO:0007669"/>
    <property type="project" value="UniProtKB-KW"/>
</dbReference>
<dbReference type="InterPro" id="IPR010998">
    <property type="entry name" value="Integrase_recombinase_N"/>
</dbReference>
<evidence type="ECO:0000313" key="6">
    <source>
        <dbReference type="EMBL" id="NAS24533.1"/>
    </source>
</evidence>
<evidence type="ECO:0000313" key="7">
    <source>
        <dbReference type="Proteomes" id="UP000479526"/>
    </source>
</evidence>
<dbReference type="InterPro" id="IPR011010">
    <property type="entry name" value="DNA_brk_join_enz"/>
</dbReference>
<dbReference type="PROSITE" id="PS51898">
    <property type="entry name" value="TYR_RECOMBINASE"/>
    <property type="match status" value="1"/>
</dbReference>
<dbReference type="InterPro" id="IPR013762">
    <property type="entry name" value="Integrase-like_cat_sf"/>
</dbReference>
<keyword evidence="4" id="KW-0233">DNA recombination</keyword>
<dbReference type="GO" id="GO:0006310">
    <property type="term" value="P:DNA recombination"/>
    <property type="evidence" value="ECO:0007669"/>
    <property type="project" value="UniProtKB-KW"/>
</dbReference>
<dbReference type="Gene3D" id="1.10.150.130">
    <property type="match status" value="1"/>
</dbReference>
<sequence>MDSRIVDPATKIRYEYIYRLHVAPTFDKRQVKSILPSQIQGWISELNERYGPSTIETSFLVLQGVLELAVADEAIKKNPARSSIVQVPKRSGEELTAWADERVHGIIHAHQEFFRLVPIIAASCGLRQGEIFGLALEDIDFEGQVFQVRRQIKKLGSDHVFALPKNDRERVVPLPEWTADAIRRHVAAFPPLTCSLPWEKLNGKVQTHNLLVRWTDDRFIRARIYSELIWKPALVAAGVIPAPTKDANSRTRFATSRKEGLHQLRHYYASVMLAGAVSVKELAEYLGHADPGFTLRVYAHLMPGPHDRARKAIDDRLFRPRLISHGTGTEQ</sequence>
<comment type="caution">
    <text evidence="6">The sequence shown here is derived from an EMBL/GenBank/DDBJ whole genome shotgun (WGS) entry which is preliminary data.</text>
</comment>
<name>A0A7C9N914_9ACTN</name>
<dbReference type="AlphaFoldDB" id="A0A7C9N914"/>
<comment type="similarity">
    <text evidence="1">Belongs to the 'phage' integrase family.</text>
</comment>
<dbReference type="Gene3D" id="1.10.443.10">
    <property type="entry name" value="Intergrase catalytic core"/>
    <property type="match status" value="1"/>
</dbReference>
<accession>A0A7C9N914</accession>
<dbReference type="PANTHER" id="PTHR30349">
    <property type="entry name" value="PHAGE INTEGRASE-RELATED"/>
    <property type="match status" value="1"/>
</dbReference>
<evidence type="ECO:0000256" key="1">
    <source>
        <dbReference type="ARBA" id="ARBA00008857"/>
    </source>
</evidence>
<evidence type="ECO:0000256" key="2">
    <source>
        <dbReference type="ARBA" id="ARBA00022908"/>
    </source>
</evidence>
<dbReference type="PANTHER" id="PTHR30349:SF64">
    <property type="entry name" value="PROPHAGE INTEGRASE INTD-RELATED"/>
    <property type="match status" value="1"/>
</dbReference>
<gene>
    <name evidence="6" type="ORF">GT755_22935</name>
</gene>
<keyword evidence="2" id="KW-0229">DNA integration</keyword>
<dbReference type="GO" id="GO:0003677">
    <property type="term" value="F:DNA binding"/>
    <property type="evidence" value="ECO:0007669"/>
    <property type="project" value="UniProtKB-KW"/>
</dbReference>
<protein>
    <submittedName>
        <fullName evidence="6">Tyrosine-type recombinase/integrase</fullName>
    </submittedName>
</protein>
<dbReference type="CDD" id="cd01189">
    <property type="entry name" value="INT_ICEBs1_C_like"/>
    <property type="match status" value="1"/>
</dbReference>
<evidence type="ECO:0000256" key="4">
    <source>
        <dbReference type="ARBA" id="ARBA00023172"/>
    </source>
</evidence>
<dbReference type="RefSeq" id="WP_161481664.1">
    <property type="nucleotide sequence ID" value="NZ_WXEW01000006.1"/>
</dbReference>
<feature type="domain" description="Tyr recombinase" evidence="5">
    <location>
        <begin position="93"/>
        <end position="314"/>
    </location>
</feature>
<dbReference type="SUPFAM" id="SSF56349">
    <property type="entry name" value="DNA breaking-rejoining enzymes"/>
    <property type="match status" value="1"/>
</dbReference>
<dbReference type="EMBL" id="WXEW01000006">
    <property type="protein sequence ID" value="NAS24533.1"/>
    <property type="molecule type" value="Genomic_DNA"/>
</dbReference>